<reference evidence="1" key="1">
    <citation type="journal article" date="2014" name="Int. J. Syst. Evol. Microbiol.">
        <title>Complete genome sequence of Corynebacterium casei LMG S-19264T (=DSM 44701T), isolated from a smear-ripened cheese.</title>
        <authorList>
            <consortium name="US DOE Joint Genome Institute (JGI-PGF)"/>
            <person name="Walter F."/>
            <person name="Albersmeier A."/>
            <person name="Kalinowski J."/>
            <person name="Ruckert C."/>
        </authorList>
    </citation>
    <scope>NUCLEOTIDE SEQUENCE</scope>
    <source>
        <strain evidence="1">VKM Ac-2007</strain>
    </source>
</reference>
<name>A0A9W6MHI1_9ACTN</name>
<dbReference type="InterPro" id="IPR006764">
    <property type="entry name" value="SAM_dep_MeTrfase_SAV2177_type"/>
</dbReference>
<evidence type="ECO:0000313" key="1">
    <source>
        <dbReference type="EMBL" id="GLK14200.1"/>
    </source>
</evidence>
<gene>
    <name evidence="1" type="ORF">GCM10017600_76120</name>
</gene>
<dbReference type="EMBL" id="BSEV01000029">
    <property type="protein sequence ID" value="GLK14200.1"/>
    <property type="molecule type" value="Genomic_DNA"/>
</dbReference>
<dbReference type="Pfam" id="PF04672">
    <property type="entry name" value="Methyltransf_19"/>
    <property type="match status" value="1"/>
</dbReference>
<sequence length="54" mass="5990">MDGRRSPADPSRLNPGVAHNARVWNYWLGGKDHYPADRAFPAQVAQYGAVARKP</sequence>
<dbReference type="Proteomes" id="UP001143474">
    <property type="component" value="Unassembled WGS sequence"/>
</dbReference>
<dbReference type="AlphaFoldDB" id="A0A9W6MHI1"/>
<accession>A0A9W6MHI1</accession>
<dbReference type="Gene3D" id="3.40.50.150">
    <property type="entry name" value="Vaccinia Virus protein VP39"/>
    <property type="match status" value="1"/>
</dbReference>
<dbReference type="InterPro" id="IPR029063">
    <property type="entry name" value="SAM-dependent_MTases_sf"/>
</dbReference>
<reference evidence="1" key="2">
    <citation type="submission" date="2023-01" db="EMBL/GenBank/DDBJ databases">
        <authorList>
            <person name="Sun Q."/>
            <person name="Evtushenko L."/>
        </authorList>
    </citation>
    <scope>NUCLEOTIDE SEQUENCE</scope>
    <source>
        <strain evidence="1">VKM Ac-2007</strain>
    </source>
</reference>
<comment type="caution">
    <text evidence="1">The sequence shown here is derived from an EMBL/GenBank/DDBJ whole genome shotgun (WGS) entry which is preliminary data.</text>
</comment>
<protein>
    <recommendedName>
        <fullName evidence="3">SAM-dependent methyltransferase</fullName>
    </recommendedName>
</protein>
<keyword evidence="2" id="KW-1185">Reference proteome</keyword>
<organism evidence="1 2">
    <name type="scientific">Streptosporangium carneum</name>
    <dbReference type="NCBI Taxonomy" id="47481"/>
    <lineage>
        <taxon>Bacteria</taxon>
        <taxon>Bacillati</taxon>
        <taxon>Actinomycetota</taxon>
        <taxon>Actinomycetes</taxon>
        <taxon>Streptosporangiales</taxon>
        <taxon>Streptosporangiaceae</taxon>
        <taxon>Streptosporangium</taxon>
    </lineage>
</organism>
<proteinExistence type="predicted"/>
<evidence type="ECO:0000313" key="2">
    <source>
        <dbReference type="Proteomes" id="UP001143474"/>
    </source>
</evidence>
<evidence type="ECO:0008006" key="3">
    <source>
        <dbReference type="Google" id="ProtNLM"/>
    </source>
</evidence>